<dbReference type="EMBL" id="BMKV01000002">
    <property type="protein sequence ID" value="GGI79267.1"/>
    <property type="molecule type" value="Genomic_DNA"/>
</dbReference>
<keyword evidence="2" id="KW-1185">Reference proteome</keyword>
<evidence type="ECO:0000313" key="2">
    <source>
        <dbReference type="Proteomes" id="UP000658754"/>
    </source>
</evidence>
<evidence type="ECO:0000313" key="1">
    <source>
        <dbReference type="EMBL" id="GGI79267.1"/>
    </source>
</evidence>
<sequence>MAPNLLLLSRSAIWKLPPAGTGGHFRQGPGTWGVIVTGTPKARPACFPQGNTRDGPSERGCVTCPGRVVPQAVPRQDRLDAGGNLSGVP</sequence>
<accession>A0ABQ2CDS0</accession>
<proteinExistence type="predicted"/>
<dbReference type="Proteomes" id="UP000658754">
    <property type="component" value="Unassembled WGS sequence"/>
</dbReference>
<gene>
    <name evidence="1" type="ORF">GCM10007175_15610</name>
</gene>
<protein>
    <submittedName>
        <fullName evidence="1">Uncharacterized protein</fullName>
    </submittedName>
</protein>
<organism evidence="1 2">
    <name type="scientific">Pseudarthrobacter scleromae</name>
    <dbReference type="NCBI Taxonomy" id="158897"/>
    <lineage>
        <taxon>Bacteria</taxon>
        <taxon>Bacillati</taxon>
        <taxon>Actinomycetota</taxon>
        <taxon>Actinomycetes</taxon>
        <taxon>Micrococcales</taxon>
        <taxon>Micrococcaceae</taxon>
        <taxon>Pseudarthrobacter</taxon>
    </lineage>
</organism>
<name>A0ABQ2CDS0_9MICC</name>
<reference evidence="2" key="1">
    <citation type="journal article" date="2019" name="Int. J. Syst. Evol. Microbiol.">
        <title>The Global Catalogue of Microorganisms (GCM) 10K type strain sequencing project: providing services to taxonomists for standard genome sequencing and annotation.</title>
        <authorList>
            <consortium name="The Broad Institute Genomics Platform"/>
            <consortium name="The Broad Institute Genome Sequencing Center for Infectious Disease"/>
            <person name="Wu L."/>
            <person name="Ma J."/>
        </authorList>
    </citation>
    <scope>NUCLEOTIDE SEQUENCE [LARGE SCALE GENOMIC DNA]</scope>
    <source>
        <strain evidence="2">CGMCC 1.3601</strain>
    </source>
</reference>
<comment type="caution">
    <text evidence="1">The sequence shown here is derived from an EMBL/GenBank/DDBJ whole genome shotgun (WGS) entry which is preliminary data.</text>
</comment>